<protein>
    <submittedName>
        <fullName evidence="1">Quercetin dioxygenase-like cupin family protein</fullName>
    </submittedName>
</protein>
<keyword evidence="1" id="KW-0223">Dioxygenase</keyword>
<dbReference type="InterPro" id="IPR014710">
    <property type="entry name" value="RmlC-like_jellyroll"/>
</dbReference>
<dbReference type="InterPro" id="IPR011051">
    <property type="entry name" value="RmlC_Cupin_sf"/>
</dbReference>
<dbReference type="AlphaFoldDB" id="A0A840EVX0"/>
<keyword evidence="2" id="KW-1185">Reference proteome</keyword>
<accession>A0A840EVX0</accession>
<evidence type="ECO:0000313" key="1">
    <source>
        <dbReference type="EMBL" id="MBB4118997.1"/>
    </source>
</evidence>
<dbReference type="EMBL" id="JACIFO010000004">
    <property type="protein sequence ID" value="MBB4118997.1"/>
    <property type="molecule type" value="Genomic_DNA"/>
</dbReference>
<keyword evidence="1" id="KW-0560">Oxidoreductase</keyword>
<dbReference type="RefSeq" id="WP_183477350.1">
    <property type="nucleotide sequence ID" value="NZ_JACIFO010000004.1"/>
</dbReference>
<dbReference type="Proteomes" id="UP000553034">
    <property type="component" value="Unassembled WGS sequence"/>
</dbReference>
<evidence type="ECO:0000313" key="2">
    <source>
        <dbReference type="Proteomes" id="UP000553034"/>
    </source>
</evidence>
<reference evidence="1 2" key="1">
    <citation type="submission" date="2020-08" db="EMBL/GenBank/DDBJ databases">
        <title>Genomic Encyclopedia of Type Strains, Phase IV (KMG-IV): sequencing the most valuable type-strain genomes for metagenomic binning, comparative biology and taxonomic classification.</title>
        <authorList>
            <person name="Goeker M."/>
        </authorList>
    </citation>
    <scope>NUCLEOTIDE SEQUENCE [LARGE SCALE GENOMIC DNA]</scope>
    <source>
        <strain evidence="1 2">DSM 29568</strain>
    </source>
</reference>
<dbReference type="GO" id="GO:0051213">
    <property type="term" value="F:dioxygenase activity"/>
    <property type="evidence" value="ECO:0007669"/>
    <property type="project" value="UniProtKB-KW"/>
</dbReference>
<gene>
    <name evidence="1" type="ORF">GGR32_001288</name>
</gene>
<dbReference type="SUPFAM" id="SSF51182">
    <property type="entry name" value="RmlC-like cupins"/>
    <property type="match status" value="1"/>
</dbReference>
<comment type="caution">
    <text evidence="1">The sequence shown here is derived from an EMBL/GenBank/DDBJ whole genome shotgun (WGS) entry which is preliminary data.</text>
</comment>
<sequence length="94" mass="10460">MNLIDIHENKSVSAKQLSTAITSKVIALQILANGLLKEHITNTPAVLICVKGEVIYEDERGNKINLTSGDFKEIEPLVKHWVKGIRDSQLILIK</sequence>
<proteinExistence type="predicted"/>
<dbReference type="Gene3D" id="2.60.120.10">
    <property type="entry name" value="Jelly Rolls"/>
    <property type="match status" value="1"/>
</dbReference>
<organism evidence="1 2">
    <name type="scientific">Mesonia hippocampi</name>
    <dbReference type="NCBI Taxonomy" id="1628250"/>
    <lineage>
        <taxon>Bacteria</taxon>
        <taxon>Pseudomonadati</taxon>
        <taxon>Bacteroidota</taxon>
        <taxon>Flavobacteriia</taxon>
        <taxon>Flavobacteriales</taxon>
        <taxon>Flavobacteriaceae</taxon>
        <taxon>Mesonia</taxon>
    </lineage>
</organism>
<name>A0A840EVX0_9FLAO</name>